<gene>
    <name evidence="1" type="ORF">BTN92_13595</name>
</gene>
<dbReference type="OrthoDB" id="1853834at2"/>
<evidence type="ECO:0000313" key="1">
    <source>
        <dbReference type="EMBL" id="ONN41101.1"/>
    </source>
</evidence>
<proteinExistence type="predicted"/>
<comment type="caution">
    <text evidence="1">The sequence shown here is derived from an EMBL/GenBank/DDBJ whole genome shotgun (WGS) entry which is preliminary data.</text>
</comment>
<dbReference type="AlphaFoldDB" id="A0A1V2UCU5"/>
<dbReference type="Proteomes" id="UP000189299">
    <property type="component" value="Unassembled WGS sequence"/>
</dbReference>
<protein>
    <submittedName>
        <fullName evidence="1">Phage tail protein</fullName>
    </submittedName>
</protein>
<organism evidence="1 2">
    <name type="scientific">Enterococcus mundtii</name>
    <dbReference type="NCBI Taxonomy" id="53346"/>
    <lineage>
        <taxon>Bacteria</taxon>
        <taxon>Bacillati</taxon>
        <taxon>Bacillota</taxon>
        <taxon>Bacilli</taxon>
        <taxon>Lactobacillales</taxon>
        <taxon>Enterococcaceae</taxon>
        <taxon>Enterococcus</taxon>
    </lineage>
</organism>
<name>A0A1V2UCU5_ENTMU</name>
<sequence length="251" mass="29123">MSNEPYFEFNGQSSLQHRMTFLDDIYFVSPETALQFEEVDARQGSLVYSENRYKDIRKIFPVEIQRQNDQSLMQQLQTINRWIKEPKNYQPFFLSLNPNYMYQAICYEEITIADQSKDWMDIRIPFRFAPVMYSIDGLQPRSIQSGIQLENPELEIAYPLIQFHYNATSDATLSIGGRQYRILRSAGTGLFTIDSENGLAYREGNINLSSSILIHTDGYHPPILNPGLTTITFTNQLTNVRITPRWRAIAI</sequence>
<dbReference type="EMBL" id="MSTR01000016">
    <property type="protein sequence ID" value="ONN41101.1"/>
    <property type="molecule type" value="Genomic_DNA"/>
</dbReference>
<evidence type="ECO:0000313" key="2">
    <source>
        <dbReference type="Proteomes" id="UP000189299"/>
    </source>
</evidence>
<dbReference type="RefSeq" id="WP_077151963.1">
    <property type="nucleotide sequence ID" value="NZ_CABMMO010000016.1"/>
</dbReference>
<dbReference type="Gene3D" id="2.40.30.200">
    <property type="match status" value="1"/>
</dbReference>
<reference evidence="1 2" key="1">
    <citation type="submission" date="2016-12" db="EMBL/GenBank/DDBJ databases">
        <authorList>
            <person name="Song W.-J."/>
            <person name="Kurnit D.M."/>
        </authorList>
    </citation>
    <scope>NUCLEOTIDE SEQUENCE [LARGE SCALE GENOMIC DNA]</scope>
    <source>
        <strain evidence="1 2">CGB1038-1_S1</strain>
    </source>
</reference>
<accession>A0A1V2UCU5</accession>